<dbReference type="EMBL" id="CAUEEQ010012867">
    <property type="protein sequence ID" value="CAJ0936767.1"/>
    <property type="molecule type" value="Genomic_DNA"/>
</dbReference>
<evidence type="ECO:0000259" key="2">
    <source>
        <dbReference type="Pfam" id="PF26215"/>
    </source>
</evidence>
<dbReference type="Proteomes" id="UP001176940">
    <property type="component" value="Unassembled WGS sequence"/>
</dbReference>
<keyword evidence="4" id="KW-1185">Reference proteome</keyword>
<feature type="region of interest" description="Disordered" evidence="1">
    <location>
        <begin position="160"/>
        <end position="206"/>
    </location>
</feature>
<evidence type="ECO:0000313" key="3">
    <source>
        <dbReference type="EMBL" id="CAJ0936767.1"/>
    </source>
</evidence>
<protein>
    <recommendedName>
        <fullName evidence="2">Helix-turn-helix domain-containing protein</fullName>
    </recommendedName>
</protein>
<dbReference type="InterPro" id="IPR058912">
    <property type="entry name" value="HTH_animal"/>
</dbReference>
<feature type="region of interest" description="Disordered" evidence="1">
    <location>
        <begin position="333"/>
        <end position="352"/>
    </location>
</feature>
<feature type="compositionally biased region" description="Low complexity" evidence="1">
    <location>
        <begin position="193"/>
        <end position="205"/>
    </location>
</feature>
<dbReference type="PANTHER" id="PTHR21301">
    <property type="entry name" value="REVERSE TRANSCRIPTASE"/>
    <property type="match status" value="1"/>
</dbReference>
<sequence>MDFRARDRTWRAQLNEVFHESTEGGSDGPTRELQEVITRFKDLLRRRTRIWWNYEFLDKYIQKDLIPRGLRIQVFPSFPVDDEEFRGKWEDLTNTCSRGFMVLLKQMNQKFLDLIENEIDGLQATLHKDMTGDALKKLNDEVDVELRRWAKEIQASKAKKFQRDIQDKQHSRVYRWQNPSGRARTRSRNGFQSRSRSTSTRSNKSTCDEDIVPISQLSGSAILGSGDRRMATRQFNKTQTSSGRVAKVGTQGCLQVLNLSTHTLSEDQLHVLSRGLTFSPTNSFDYFSALKDLHLFSRKLILKKLHSSRDPTVGMSVIEREALRDLEDLVEEQQAPDVSKFPPSTRPRSAKFPPLSLSPAIEVFTKLVGEDFKKLSGRRTFDNLTFRQRQAIQQLKSMKDLVFKQADKGGNVVIWPCVKYEREVFRQLRDSNTYLKLSSNPTAPFLRELQNILVGALDDNVITKQVFDGLLARSPRVPTFYLLPKIHKDALNPPGHPIVSGIDGICNPVCRFIDYYLKPLVETLPSFVKDTTDVLARVDGILVDEGTMFVTADVESLYTCIDHSHGLAAVRRFLGASDLGGPLCELILELVEYILTHNLFVFKDNFNLQKRGTAMGAACAPSYANLFLGAWEREVFGDGGPPLAAHVLCWHRYIDDILFLWGGGSARQLEEFMTSLNVNPFNIRLTYNSSEAAVDFLDIRLEVALDRRIQMDVYRKPTAVNSLLHASSAHYSATIRAVPVGQFLRVRRICSTEARFERQAMDLKDRFMARGYSRRSIKAGYDRARNTPRGDLLHSNAGRGTVGGDERIRFISTYNHEWESMRSIFKKHWPVLQVAPSLCAALGSFPLMTPRRGTNLSNMLVRSHYIPALDKNFFGNGGPRPGCIPCGHCLACANVLRCSDFVSSDGSKTFQIRQHISCGTTNVIYYVTCPCPRIYVGLTTRELRIHIREHVGDIGAARTVSALMDLKTIPRHFRLHHNCNEKLLKVRGIDMLHLDVRGGDNKKRLAQIETKWIVRLDTMTPKGLNESLSFTPYL</sequence>
<reference evidence="3" key="1">
    <citation type="submission" date="2023-07" db="EMBL/GenBank/DDBJ databases">
        <authorList>
            <person name="Stuckert A."/>
        </authorList>
    </citation>
    <scope>NUCLEOTIDE SEQUENCE</scope>
</reference>
<organism evidence="3 4">
    <name type="scientific">Ranitomeya imitator</name>
    <name type="common">mimic poison frog</name>
    <dbReference type="NCBI Taxonomy" id="111125"/>
    <lineage>
        <taxon>Eukaryota</taxon>
        <taxon>Metazoa</taxon>
        <taxon>Chordata</taxon>
        <taxon>Craniata</taxon>
        <taxon>Vertebrata</taxon>
        <taxon>Euteleostomi</taxon>
        <taxon>Amphibia</taxon>
        <taxon>Batrachia</taxon>
        <taxon>Anura</taxon>
        <taxon>Neobatrachia</taxon>
        <taxon>Hyloidea</taxon>
        <taxon>Dendrobatidae</taxon>
        <taxon>Dendrobatinae</taxon>
        <taxon>Ranitomeya</taxon>
    </lineage>
</organism>
<feature type="compositionally biased region" description="Basic and acidic residues" evidence="1">
    <location>
        <begin position="161"/>
        <end position="170"/>
    </location>
</feature>
<accession>A0ABN9LBX8</accession>
<proteinExistence type="predicted"/>
<comment type="caution">
    <text evidence="3">The sequence shown here is derived from an EMBL/GenBank/DDBJ whole genome shotgun (WGS) entry which is preliminary data.</text>
</comment>
<dbReference type="Pfam" id="PF26215">
    <property type="entry name" value="HTH_animal"/>
    <property type="match status" value="1"/>
</dbReference>
<dbReference type="PANTHER" id="PTHR21301:SF12">
    <property type="match status" value="1"/>
</dbReference>
<feature type="domain" description="Helix-turn-helix" evidence="2">
    <location>
        <begin position="723"/>
        <end position="778"/>
    </location>
</feature>
<name>A0ABN9LBX8_9NEOB</name>
<evidence type="ECO:0000256" key="1">
    <source>
        <dbReference type="SAM" id="MobiDB-lite"/>
    </source>
</evidence>
<gene>
    <name evidence="3" type="ORF">RIMI_LOCUS6953722</name>
</gene>
<evidence type="ECO:0000313" key="4">
    <source>
        <dbReference type="Proteomes" id="UP001176940"/>
    </source>
</evidence>